<reference evidence="2" key="2">
    <citation type="submission" date="2023-01" db="EMBL/GenBank/DDBJ databases">
        <title>Human gut microbiome strain richness.</title>
        <authorList>
            <person name="Chen-Liaw A."/>
        </authorList>
    </citation>
    <scope>NUCLEOTIDE SEQUENCE</scope>
    <source>
        <strain evidence="2">1001283st1_G1_1001283B150217_161031</strain>
    </source>
</reference>
<sequence length="155" mass="17762">MDIKQKRRYIYSLGRKCGLVDDGNKSDDLHGFVYQLTLKESISELNDEQADIVIKQLQANLRAITPEVKAYISNAQISKIFGLMYEFAKLSPSAVTVKERLCGIIKKELGITVNPKYDIFKGFSERQGAELIDTIKRYVRAEKRRKERTDGKIKT</sequence>
<reference evidence="1 3" key="1">
    <citation type="submission" date="2015-09" db="EMBL/GenBank/DDBJ databases">
        <authorList>
            <consortium name="Pathogen Informatics"/>
        </authorList>
    </citation>
    <scope>NUCLEOTIDE SEQUENCE [LARGE SCALE GENOMIC DNA]</scope>
    <source>
        <strain evidence="1 3">2789STDY5834928</strain>
    </source>
</reference>
<evidence type="ECO:0000313" key="2">
    <source>
        <dbReference type="EMBL" id="MDB8002677.1"/>
    </source>
</evidence>
<dbReference type="EMBL" id="CZBY01000020">
    <property type="protein sequence ID" value="CUQ90559.1"/>
    <property type="molecule type" value="Genomic_DNA"/>
</dbReference>
<organism evidence="1 3">
    <name type="scientific">[Eubacterium] siraeum</name>
    <dbReference type="NCBI Taxonomy" id="39492"/>
    <lineage>
        <taxon>Bacteria</taxon>
        <taxon>Bacillati</taxon>
        <taxon>Bacillota</taxon>
        <taxon>Clostridia</taxon>
        <taxon>Eubacteriales</taxon>
        <taxon>Oscillospiraceae</taxon>
        <taxon>Oscillospiraceae incertae sedis</taxon>
    </lineage>
</organism>
<protein>
    <submittedName>
        <fullName evidence="2">DUF1018 domain-containing protein</fullName>
    </submittedName>
</protein>
<dbReference type="Proteomes" id="UP000095662">
    <property type="component" value="Unassembled WGS sequence"/>
</dbReference>
<accession>A0A175A0I9</accession>
<evidence type="ECO:0000313" key="1">
    <source>
        <dbReference type="EMBL" id="CUQ90559.1"/>
    </source>
</evidence>
<gene>
    <name evidence="1" type="ORF">ERS852540_02160</name>
    <name evidence="2" type="ORF">PNE09_01200</name>
</gene>
<dbReference type="Proteomes" id="UP001210809">
    <property type="component" value="Unassembled WGS sequence"/>
</dbReference>
<dbReference type="AlphaFoldDB" id="A0A175A0I9"/>
<dbReference type="OrthoDB" id="1853139at2"/>
<dbReference type="STRING" id="39492.ERS852540_02160"/>
<proteinExistence type="predicted"/>
<dbReference type="EMBL" id="JAQLXW010000001">
    <property type="protein sequence ID" value="MDB8002677.1"/>
    <property type="molecule type" value="Genomic_DNA"/>
</dbReference>
<name>A0A175A0I9_9FIRM</name>
<evidence type="ECO:0000313" key="3">
    <source>
        <dbReference type="Proteomes" id="UP000095662"/>
    </source>
</evidence>